<comment type="caution">
    <text evidence="1">The sequence shown here is derived from an EMBL/GenBank/DDBJ whole genome shotgun (WGS) entry which is preliminary data.</text>
</comment>
<dbReference type="AlphaFoldDB" id="A0A9N9HIJ0"/>
<reference evidence="1" key="1">
    <citation type="submission" date="2021-06" db="EMBL/GenBank/DDBJ databases">
        <authorList>
            <person name="Kallberg Y."/>
            <person name="Tangrot J."/>
            <person name="Rosling A."/>
        </authorList>
    </citation>
    <scope>NUCLEOTIDE SEQUENCE</scope>
    <source>
        <strain evidence="1">87-6 pot B 2015</strain>
    </source>
</reference>
<evidence type="ECO:0000313" key="2">
    <source>
        <dbReference type="Proteomes" id="UP000789375"/>
    </source>
</evidence>
<dbReference type="Proteomes" id="UP000789375">
    <property type="component" value="Unassembled WGS sequence"/>
</dbReference>
<proteinExistence type="predicted"/>
<sequence length="39" mass="4929">MFSEECTRPKHKRKFWYHKNNEKWLKGCGTRPYSQKLRE</sequence>
<keyword evidence="2" id="KW-1185">Reference proteome</keyword>
<dbReference type="EMBL" id="CAJVPP010007733">
    <property type="protein sequence ID" value="CAG8691175.1"/>
    <property type="molecule type" value="Genomic_DNA"/>
</dbReference>
<organism evidence="1 2">
    <name type="scientific">Funneliformis mosseae</name>
    <name type="common">Endomycorrhizal fungus</name>
    <name type="synonym">Glomus mosseae</name>
    <dbReference type="NCBI Taxonomy" id="27381"/>
    <lineage>
        <taxon>Eukaryota</taxon>
        <taxon>Fungi</taxon>
        <taxon>Fungi incertae sedis</taxon>
        <taxon>Mucoromycota</taxon>
        <taxon>Glomeromycotina</taxon>
        <taxon>Glomeromycetes</taxon>
        <taxon>Glomerales</taxon>
        <taxon>Glomeraceae</taxon>
        <taxon>Funneliformis</taxon>
    </lineage>
</organism>
<evidence type="ECO:0000313" key="1">
    <source>
        <dbReference type="EMBL" id="CAG8691175.1"/>
    </source>
</evidence>
<name>A0A9N9HIJ0_FUNMO</name>
<protein>
    <submittedName>
        <fullName evidence="1">16837_t:CDS:1</fullName>
    </submittedName>
</protein>
<gene>
    <name evidence="1" type="ORF">FMOSSE_LOCUS13352</name>
</gene>
<accession>A0A9N9HIJ0</accession>